<reference evidence="2" key="1">
    <citation type="journal article" date="2016" name="Gigascience">
        <title>De novo construction of an expanded transcriptome assembly for the western tarnished plant bug, Lygus hesperus.</title>
        <authorList>
            <person name="Tassone E.E."/>
            <person name="Geib S.M."/>
            <person name="Hall B."/>
            <person name="Fabrick J.A."/>
            <person name="Brent C.S."/>
            <person name="Hull J.J."/>
        </authorList>
    </citation>
    <scope>NUCLEOTIDE SEQUENCE</scope>
</reference>
<name>A0A146LBP4_LYGHE</name>
<protein>
    <submittedName>
        <fullName evidence="2">Uncharacterized protein</fullName>
    </submittedName>
</protein>
<feature type="non-terminal residue" evidence="2">
    <location>
        <position position="1"/>
    </location>
</feature>
<accession>A0A146LBP4</accession>
<sequence>DSEPEDNGRGRNDGTLLASDPPKPLPGLGVVAEATPSGSSPTATGSGGAPNRPLPPTPDDDSQGDKTLVLRRNGRSSEHARQSSVLPDLLSQASGSPGTSSARDKSQSEEKQRSFLTFGFGAGSGQSRRE</sequence>
<gene>
    <name evidence="2" type="ORF">g.3156</name>
</gene>
<feature type="compositionally biased region" description="Polar residues" evidence="1">
    <location>
        <begin position="91"/>
        <end position="101"/>
    </location>
</feature>
<feature type="region of interest" description="Disordered" evidence="1">
    <location>
        <begin position="1"/>
        <end position="130"/>
    </location>
</feature>
<evidence type="ECO:0000313" key="2">
    <source>
        <dbReference type="EMBL" id="JAQ05783.1"/>
    </source>
</evidence>
<organism evidence="2">
    <name type="scientific">Lygus hesperus</name>
    <name type="common">Western plant bug</name>
    <dbReference type="NCBI Taxonomy" id="30085"/>
    <lineage>
        <taxon>Eukaryota</taxon>
        <taxon>Metazoa</taxon>
        <taxon>Ecdysozoa</taxon>
        <taxon>Arthropoda</taxon>
        <taxon>Hexapoda</taxon>
        <taxon>Insecta</taxon>
        <taxon>Pterygota</taxon>
        <taxon>Neoptera</taxon>
        <taxon>Paraneoptera</taxon>
        <taxon>Hemiptera</taxon>
        <taxon>Heteroptera</taxon>
        <taxon>Panheteroptera</taxon>
        <taxon>Cimicomorpha</taxon>
        <taxon>Miridae</taxon>
        <taxon>Mirini</taxon>
        <taxon>Lygus</taxon>
    </lineage>
</organism>
<feature type="compositionally biased region" description="Basic and acidic residues" evidence="1">
    <location>
        <begin position="1"/>
        <end position="12"/>
    </location>
</feature>
<feature type="non-terminal residue" evidence="2">
    <location>
        <position position="130"/>
    </location>
</feature>
<evidence type="ECO:0000256" key="1">
    <source>
        <dbReference type="SAM" id="MobiDB-lite"/>
    </source>
</evidence>
<feature type="compositionally biased region" description="Basic and acidic residues" evidence="1">
    <location>
        <begin position="102"/>
        <end position="113"/>
    </location>
</feature>
<dbReference type="EMBL" id="GDHC01012846">
    <property type="protein sequence ID" value="JAQ05783.1"/>
    <property type="molecule type" value="Transcribed_RNA"/>
</dbReference>
<feature type="compositionally biased region" description="Low complexity" evidence="1">
    <location>
        <begin position="34"/>
        <end position="44"/>
    </location>
</feature>
<dbReference type="AlphaFoldDB" id="A0A146LBP4"/>
<proteinExistence type="predicted"/>